<dbReference type="EMBL" id="AP014880">
    <property type="protein sequence ID" value="BAW17742.1"/>
    <property type="molecule type" value="Genomic_DNA"/>
</dbReference>
<dbReference type="RefSeq" id="WP_096363191.1">
    <property type="nucleotide sequence ID" value="NZ_AP014880.1"/>
</dbReference>
<evidence type="ECO:0000256" key="1">
    <source>
        <dbReference type="SAM" id="MobiDB-lite"/>
    </source>
</evidence>
<dbReference type="Pfam" id="PF07006">
    <property type="entry name" value="DUF1310"/>
    <property type="match status" value="1"/>
</dbReference>
<gene>
    <name evidence="2" type="ORF">SITYG_17650</name>
</gene>
<accession>A0AAD1CAG5</accession>
<feature type="compositionally biased region" description="Basic and acidic residues" evidence="1">
    <location>
        <begin position="117"/>
        <end position="128"/>
    </location>
</feature>
<evidence type="ECO:0000313" key="3">
    <source>
        <dbReference type="Proteomes" id="UP000217792"/>
    </source>
</evidence>
<reference evidence="2 3" key="1">
    <citation type="journal article" date="2017" name="Infect. Immun.">
        <title>Characterization of the Pathogenicity of Streptococcus intermedius TYG1620 Isolated from a Human Brain Abscess Based on the Complete Genome Sequence with Transcriptome Analysis and Transposon Mutagenesis in a Murine Subcutaneous Abscess Model.</title>
        <authorList>
            <person name="Hasegawa N."/>
            <person name="Sekizuka T."/>
            <person name="Sugi Y."/>
            <person name="Kawakami N."/>
            <person name="Ogasawara Y."/>
            <person name="Kato K."/>
            <person name="Yamashita A."/>
            <person name="Takeuchi F."/>
            <person name="Kuroda M."/>
        </authorList>
    </citation>
    <scope>NUCLEOTIDE SEQUENCE [LARGE SCALE GENOMIC DNA]</scope>
    <source>
        <strain evidence="2 3">TYG1620</strain>
    </source>
</reference>
<protein>
    <recommendedName>
        <fullName evidence="4">DUF1310 family protein</fullName>
    </recommendedName>
</protein>
<dbReference type="InterPro" id="IPR010738">
    <property type="entry name" value="DUF1310"/>
</dbReference>
<evidence type="ECO:0000313" key="2">
    <source>
        <dbReference type="EMBL" id="BAW17742.1"/>
    </source>
</evidence>
<dbReference type="Gene3D" id="3.10.450.130">
    <property type="entry name" value="folded 79 residue fragment of lin0334 like domains"/>
    <property type="match status" value="1"/>
</dbReference>
<name>A0AAD1CAG5_STRIT</name>
<feature type="region of interest" description="Disordered" evidence="1">
    <location>
        <begin position="105"/>
        <end position="128"/>
    </location>
</feature>
<evidence type="ECO:0008006" key="4">
    <source>
        <dbReference type="Google" id="ProtNLM"/>
    </source>
</evidence>
<dbReference type="Proteomes" id="UP000217792">
    <property type="component" value="Chromosome"/>
</dbReference>
<sequence length="128" mass="14429">MKKVLLILGAVLLGIVLVIGGCKVQEKSQKEQMLEIVKSDEAKEVYRSDLKYIDSNAFTTKGIIQSYKIKSFESNPMGGIIVYLYVNNNEDYTVSVFLHKNQQTGELESGGGSWSQKLDRLVKEKKHE</sequence>
<dbReference type="PROSITE" id="PS51257">
    <property type="entry name" value="PROKAR_LIPOPROTEIN"/>
    <property type="match status" value="1"/>
</dbReference>
<proteinExistence type="predicted"/>
<organism evidence="2 3">
    <name type="scientific">Streptococcus intermedius</name>
    <dbReference type="NCBI Taxonomy" id="1338"/>
    <lineage>
        <taxon>Bacteria</taxon>
        <taxon>Bacillati</taxon>
        <taxon>Bacillota</taxon>
        <taxon>Bacilli</taxon>
        <taxon>Lactobacillales</taxon>
        <taxon>Streptococcaceae</taxon>
        <taxon>Streptococcus</taxon>
        <taxon>Streptococcus anginosus group</taxon>
    </lineage>
</organism>
<dbReference type="AlphaFoldDB" id="A0AAD1CAG5"/>